<evidence type="ECO:0000256" key="1">
    <source>
        <dbReference type="SAM" id="Phobius"/>
    </source>
</evidence>
<keyword evidence="1" id="KW-1133">Transmembrane helix</keyword>
<dbReference type="SUPFAM" id="SSF158472">
    <property type="entry name" value="HAMP domain-like"/>
    <property type="match status" value="1"/>
</dbReference>
<feature type="transmembrane region" description="Helical" evidence="1">
    <location>
        <begin position="292"/>
        <end position="310"/>
    </location>
</feature>
<dbReference type="OrthoDB" id="3647180at2"/>
<name>A0A3N9W3Q8_9ACTN</name>
<keyword evidence="3" id="KW-1185">Reference proteome</keyword>
<keyword evidence="1" id="KW-0472">Membrane</keyword>
<comment type="caution">
    <text evidence="2">The sequence shown here is derived from an EMBL/GenBank/DDBJ whole genome shotgun (WGS) entry which is preliminary data.</text>
</comment>
<evidence type="ECO:0000313" key="3">
    <source>
        <dbReference type="Proteomes" id="UP000282312"/>
    </source>
</evidence>
<accession>A0A3N9W3Q8</accession>
<feature type="transmembrane region" description="Helical" evidence="1">
    <location>
        <begin position="374"/>
        <end position="393"/>
    </location>
</feature>
<dbReference type="EMBL" id="QGSZ01000365">
    <property type="protein sequence ID" value="RQW95189.1"/>
    <property type="molecule type" value="Genomic_DNA"/>
</dbReference>
<organism evidence="2 3">
    <name type="scientific">Micromonospora inaquosa</name>
    <dbReference type="NCBI Taxonomy" id="2203716"/>
    <lineage>
        <taxon>Bacteria</taxon>
        <taxon>Bacillati</taxon>
        <taxon>Actinomycetota</taxon>
        <taxon>Actinomycetes</taxon>
        <taxon>Micromonosporales</taxon>
        <taxon>Micromonosporaceae</taxon>
        <taxon>Micromonospora</taxon>
    </lineage>
</organism>
<protein>
    <submittedName>
        <fullName evidence="2">HAMP domain-containing protein</fullName>
    </submittedName>
</protein>
<proteinExistence type="predicted"/>
<dbReference type="CDD" id="cd06225">
    <property type="entry name" value="HAMP"/>
    <property type="match status" value="1"/>
</dbReference>
<evidence type="ECO:0000313" key="2">
    <source>
        <dbReference type="EMBL" id="RQW95189.1"/>
    </source>
</evidence>
<dbReference type="AlphaFoldDB" id="A0A3N9W3Q8"/>
<feature type="transmembrane region" description="Helical" evidence="1">
    <location>
        <begin position="261"/>
        <end position="280"/>
    </location>
</feature>
<dbReference type="Proteomes" id="UP000282312">
    <property type="component" value="Unassembled WGS sequence"/>
</dbReference>
<feature type="transmembrane region" description="Helical" evidence="1">
    <location>
        <begin position="626"/>
        <end position="650"/>
    </location>
</feature>
<gene>
    <name evidence="2" type="ORF">DLJ59_33325</name>
</gene>
<dbReference type="Gene3D" id="6.10.340.10">
    <property type="match status" value="1"/>
</dbReference>
<sequence length="734" mass="78165">MSGRSAQYAPWQSAAGPANEQEQLLAWRRRALDQQLPAAAFPAGTSAPSLVYLWTTMLVVAVTILGFAVSSQRGVLPAVVDSQRDVVSKLASGMQVEARGRATELDRTVQERGATSDADLLTRLVDAGTGFTGVAIVETASRKPLAAKGAALPIDLLPPVLEIDKTTAVTTADGPALVYSVALDDTRAVLATHPVTMRNLRLNPDAGHGIHMITTDGKSSLMQGANAVDAVHLPTVFAGLASADSPQSREVIVKEWADRRLVVSAAPVGETGLVVVSLLASELSVGTSGTKGALLGLSLLVVTLLSFLLMRKSLVRPVRALLDQAKADACGAMTRHRTPMRIREAHRIARALALTSGDQYPPDRRWRPTVLQGLTVAVVVAMLWPAAAAVLALQVSDPTIPVQLVRDEENRAEEASSALGRLLDDGLATVSRVSQGVPTKDLAQADRTLDRELADEPRLRALYLVDRDGKVVAGAGRDPLRTVAPLPGEVGIQLDDTADRLPLVYAFNQRADGHAVVGEFDPDRLLGLVRRVDGRVRVVDAELRTILDSEGFRAFQPLQGEVARKVAVEVLPGSTVGQSTTEDGAPALVAASGLTAPATVAHLEWAVVLEQDVAGLRLPTMVERRWTLLVAGAVVGIALLTHVWQLYIFVRPLRRLSSFAEQMSDGTVELPVPPQRHDDIGAIAMCLEICRQVRHTGSARFGGALRLRGAGTDRTTVLARVRHAAGTRSRPTKG</sequence>
<keyword evidence="1" id="KW-0812">Transmembrane</keyword>
<reference evidence="2 3" key="1">
    <citation type="submission" date="2018-05" db="EMBL/GenBank/DDBJ databases">
        <title>Micromonospora from Atacama Desert.</title>
        <authorList>
            <person name="Carro L."/>
            <person name="Goodfellow M."/>
            <person name="Klenk H.-P."/>
        </authorList>
    </citation>
    <scope>NUCLEOTIDE SEQUENCE [LARGE SCALE GENOMIC DNA]</scope>
    <source>
        <strain evidence="2 3">LB39</strain>
    </source>
</reference>
<feature type="transmembrane region" description="Helical" evidence="1">
    <location>
        <begin position="51"/>
        <end position="69"/>
    </location>
</feature>
<dbReference type="RefSeq" id="WP_124778082.1">
    <property type="nucleotide sequence ID" value="NZ_JBEZFR010000001.1"/>
</dbReference>